<dbReference type="AlphaFoldDB" id="A0A518FGX3"/>
<evidence type="ECO:0000313" key="2">
    <source>
        <dbReference type="Proteomes" id="UP000320839"/>
    </source>
</evidence>
<dbReference type="EMBL" id="CP036317">
    <property type="protein sequence ID" value="QDV15594.1"/>
    <property type="molecule type" value="Genomic_DNA"/>
</dbReference>
<dbReference type="Proteomes" id="UP000320839">
    <property type="component" value="Chromosome"/>
</dbReference>
<dbReference type="RefSeq" id="WP_145453679.1">
    <property type="nucleotide sequence ID" value="NZ_CP036317.1"/>
</dbReference>
<protein>
    <submittedName>
        <fullName evidence="1">Uncharacterized protein</fullName>
    </submittedName>
</protein>
<reference evidence="1 2" key="1">
    <citation type="submission" date="2019-02" db="EMBL/GenBank/DDBJ databases">
        <title>Deep-cultivation of Planctomycetes and their phenomic and genomic characterization uncovers novel biology.</title>
        <authorList>
            <person name="Wiegand S."/>
            <person name="Jogler M."/>
            <person name="Boedeker C."/>
            <person name="Pinto D."/>
            <person name="Vollmers J."/>
            <person name="Rivas-Marin E."/>
            <person name="Kohn T."/>
            <person name="Peeters S.H."/>
            <person name="Heuer A."/>
            <person name="Rast P."/>
            <person name="Oberbeckmann S."/>
            <person name="Bunk B."/>
            <person name="Jeske O."/>
            <person name="Meyerdierks A."/>
            <person name="Storesund J.E."/>
            <person name="Kallscheuer N."/>
            <person name="Luecker S."/>
            <person name="Lage O.M."/>
            <person name="Pohl T."/>
            <person name="Merkel B.J."/>
            <person name="Hornburger P."/>
            <person name="Mueller R.-W."/>
            <person name="Bruemmer F."/>
            <person name="Labrenz M."/>
            <person name="Spormann A.M."/>
            <person name="Op den Camp H."/>
            <person name="Overmann J."/>
            <person name="Amann R."/>
            <person name="Jetten M.S.M."/>
            <person name="Mascher T."/>
            <person name="Medema M.H."/>
            <person name="Devos D.P."/>
            <person name="Kaster A.-K."/>
            <person name="Ovreas L."/>
            <person name="Rohde M."/>
            <person name="Galperin M.Y."/>
            <person name="Jogler C."/>
        </authorList>
    </citation>
    <scope>NUCLEOTIDE SEQUENCE [LARGE SCALE GENOMIC DNA]</scope>
    <source>
        <strain evidence="1 2">Pan153</strain>
    </source>
</reference>
<name>A0A518FGX3_9PLAN</name>
<sequence length="108" mass="12259">MLSFRLSCPCGYLSNIVSYGRELFSPVDYYVPVIVDGDEELHHICIELREGESEEAFFDRLDSSIEECFTQQFGENATLMTGLGIRGDQIVKCPRCGQERAKFEFAGF</sequence>
<dbReference type="OrthoDB" id="289428at2"/>
<proteinExistence type="predicted"/>
<accession>A0A518FGX3</accession>
<organism evidence="1 2">
    <name type="scientific">Gimesia panareensis</name>
    <dbReference type="NCBI Taxonomy" id="2527978"/>
    <lineage>
        <taxon>Bacteria</taxon>
        <taxon>Pseudomonadati</taxon>
        <taxon>Planctomycetota</taxon>
        <taxon>Planctomycetia</taxon>
        <taxon>Planctomycetales</taxon>
        <taxon>Planctomycetaceae</taxon>
        <taxon>Gimesia</taxon>
    </lineage>
</organism>
<gene>
    <name evidence="1" type="ORF">Pan153_02100</name>
</gene>
<evidence type="ECO:0000313" key="1">
    <source>
        <dbReference type="EMBL" id="QDV15594.1"/>
    </source>
</evidence>